<protein>
    <recommendedName>
        <fullName evidence="4">Lipoprotein</fullName>
    </recommendedName>
</protein>
<dbReference type="RefSeq" id="WP_187241852.1">
    <property type="nucleotide sequence ID" value="NZ_BAAAOK010000008.1"/>
</dbReference>
<organism evidence="2 3">
    <name type="scientific">Actinomadura alba</name>
    <dbReference type="NCBI Taxonomy" id="406431"/>
    <lineage>
        <taxon>Bacteria</taxon>
        <taxon>Bacillati</taxon>
        <taxon>Actinomycetota</taxon>
        <taxon>Actinomycetes</taxon>
        <taxon>Streptosporangiales</taxon>
        <taxon>Thermomonosporaceae</taxon>
        <taxon>Actinomadura</taxon>
    </lineage>
</organism>
<proteinExistence type="predicted"/>
<keyword evidence="1" id="KW-0732">Signal</keyword>
<sequence length="163" mass="17527">MRVRLPIAALVLVPVLTSCGSGGEAENSMPPLTPEPTITLPPQDPAAERRSLPARTVLFRYLRSIAAGDPRGCAHLSPAYDRATFGARGCRVQMPPAARRLPAGDLNALRGVTVPIANEGPEPADYTVHITDLQWRTEPADPSDVLASSYVIRRVGTRWLIVA</sequence>
<accession>A0ABR7LJ96</accession>
<dbReference type="Proteomes" id="UP000805614">
    <property type="component" value="Unassembled WGS sequence"/>
</dbReference>
<feature type="chain" id="PRO_5045203269" description="Lipoprotein" evidence="1">
    <location>
        <begin position="21"/>
        <end position="163"/>
    </location>
</feature>
<reference evidence="2 3" key="1">
    <citation type="submission" date="2020-06" db="EMBL/GenBank/DDBJ databases">
        <title>Actinomadura xiongansis sp. nov., isolated from soil of Baiyangdian.</title>
        <authorList>
            <person name="Zhang X."/>
        </authorList>
    </citation>
    <scope>NUCLEOTIDE SEQUENCE [LARGE SCALE GENOMIC DNA]</scope>
    <source>
        <strain evidence="2 3">HBUM206468</strain>
    </source>
</reference>
<evidence type="ECO:0000256" key="1">
    <source>
        <dbReference type="SAM" id="SignalP"/>
    </source>
</evidence>
<keyword evidence="3" id="KW-1185">Reference proteome</keyword>
<evidence type="ECO:0000313" key="2">
    <source>
        <dbReference type="EMBL" id="MBC6464886.1"/>
    </source>
</evidence>
<feature type="signal peptide" evidence="1">
    <location>
        <begin position="1"/>
        <end position="20"/>
    </location>
</feature>
<comment type="caution">
    <text evidence="2">The sequence shown here is derived from an EMBL/GenBank/DDBJ whole genome shotgun (WGS) entry which is preliminary data.</text>
</comment>
<evidence type="ECO:0008006" key="4">
    <source>
        <dbReference type="Google" id="ProtNLM"/>
    </source>
</evidence>
<evidence type="ECO:0000313" key="3">
    <source>
        <dbReference type="Proteomes" id="UP000805614"/>
    </source>
</evidence>
<dbReference type="EMBL" id="JABVEC010000002">
    <property type="protein sequence ID" value="MBC6464886.1"/>
    <property type="molecule type" value="Genomic_DNA"/>
</dbReference>
<dbReference type="PROSITE" id="PS51257">
    <property type="entry name" value="PROKAR_LIPOPROTEIN"/>
    <property type="match status" value="1"/>
</dbReference>
<name>A0ABR7LJ96_9ACTN</name>
<gene>
    <name evidence="2" type="ORF">HKK74_05145</name>
</gene>